<comment type="caution">
    <text evidence="2">The sequence shown here is derived from an EMBL/GenBank/DDBJ whole genome shotgun (WGS) entry which is preliminary data.</text>
</comment>
<evidence type="ECO:0000313" key="2">
    <source>
        <dbReference type="EMBL" id="KVI01613.1"/>
    </source>
</evidence>
<keyword evidence="3" id="KW-1185">Reference proteome</keyword>
<dbReference type="Gramene" id="KVI01613">
    <property type="protein sequence ID" value="KVI01613"/>
    <property type="gene ID" value="Ccrd_020111"/>
</dbReference>
<gene>
    <name evidence="2" type="ORF">Ccrd_020111</name>
</gene>
<feature type="region of interest" description="Disordered" evidence="1">
    <location>
        <begin position="1"/>
        <end position="24"/>
    </location>
</feature>
<proteinExistence type="predicted"/>
<dbReference type="AlphaFoldDB" id="A0A103Y316"/>
<evidence type="ECO:0000313" key="3">
    <source>
        <dbReference type="Proteomes" id="UP000243975"/>
    </source>
</evidence>
<accession>A0A103Y316</accession>
<organism evidence="2 3">
    <name type="scientific">Cynara cardunculus var. scolymus</name>
    <name type="common">Globe artichoke</name>
    <name type="synonym">Cynara scolymus</name>
    <dbReference type="NCBI Taxonomy" id="59895"/>
    <lineage>
        <taxon>Eukaryota</taxon>
        <taxon>Viridiplantae</taxon>
        <taxon>Streptophyta</taxon>
        <taxon>Embryophyta</taxon>
        <taxon>Tracheophyta</taxon>
        <taxon>Spermatophyta</taxon>
        <taxon>Magnoliopsida</taxon>
        <taxon>eudicotyledons</taxon>
        <taxon>Gunneridae</taxon>
        <taxon>Pentapetalae</taxon>
        <taxon>asterids</taxon>
        <taxon>campanulids</taxon>
        <taxon>Asterales</taxon>
        <taxon>Asteraceae</taxon>
        <taxon>Carduoideae</taxon>
        <taxon>Cardueae</taxon>
        <taxon>Carduinae</taxon>
        <taxon>Cynara</taxon>
    </lineage>
</organism>
<feature type="compositionally biased region" description="Basic residues" evidence="1">
    <location>
        <begin position="7"/>
        <end position="20"/>
    </location>
</feature>
<sequence length="355" mass="40082">MEESMHLKTRKSRKPNHHLKFSNPLPSFQNENLENFEKSCKNRRLEKVSKHRLLSNSISCVLSDEELVKLSKIPSPKALDTSKFNMGWGFGATSGKDVEEENIGMLALPYVISNPKLQSNVQCIEDSGQCLNIAPSFVSGKVDDIVANQDDLHNFVPVKDVCHNPVVQTLHEKYTGLHEKMSWFAVSASKSQMEWKKVLRLLLVLRPPMALPPLDLAILFLFLKAPSFSHMELPPLLKTLLVCEVNIHPKLPREVCKGDDETVTCLNPKPLMHGTWVESLEELAIDLEKLVAILELKASGEAQKVDKDFPFQSYQKGISFQEGLTVDYAPSNLLDTFSHELKYVSQKRCHSLLQV</sequence>
<dbReference type="Proteomes" id="UP000243975">
    <property type="component" value="Unassembled WGS sequence"/>
</dbReference>
<evidence type="ECO:0000256" key="1">
    <source>
        <dbReference type="SAM" id="MobiDB-lite"/>
    </source>
</evidence>
<name>A0A103Y316_CYNCS</name>
<reference evidence="2 3" key="1">
    <citation type="journal article" date="2016" name="Sci. Rep.">
        <title>The genome sequence of the outbreeding globe artichoke constructed de novo incorporating a phase-aware low-pass sequencing strategy of F1 progeny.</title>
        <authorList>
            <person name="Scaglione D."/>
            <person name="Reyes-Chin-Wo S."/>
            <person name="Acquadro A."/>
            <person name="Froenicke L."/>
            <person name="Portis E."/>
            <person name="Beitel C."/>
            <person name="Tirone M."/>
            <person name="Mauro R."/>
            <person name="Lo Monaco A."/>
            <person name="Mauromicale G."/>
            <person name="Faccioli P."/>
            <person name="Cattivelli L."/>
            <person name="Rieseberg L."/>
            <person name="Michelmore R."/>
            <person name="Lanteri S."/>
        </authorList>
    </citation>
    <scope>NUCLEOTIDE SEQUENCE [LARGE SCALE GENOMIC DNA]</scope>
    <source>
        <strain evidence="2">2C</strain>
    </source>
</reference>
<protein>
    <submittedName>
        <fullName evidence="2">Uncharacterized protein</fullName>
    </submittedName>
</protein>
<dbReference type="EMBL" id="LEKV01002975">
    <property type="protein sequence ID" value="KVI01613.1"/>
    <property type="molecule type" value="Genomic_DNA"/>
</dbReference>